<dbReference type="EMBL" id="MU006705">
    <property type="protein sequence ID" value="KAF2631060.1"/>
    <property type="molecule type" value="Genomic_DNA"/>
</dbReference>
<gene>
    <name evidence="1" type="ORF">BU25DRAFT_481528</name>
</gene>
<feature type="non-terminal residue" evidence="1">
    <location>
        <position position="1"/>
    </location>
</feature>
<evidence type="ECO:0000313" key="2">
    <source>
        <dbReference type="Proteomes" id="UP000799754"/>
    </source>
</evidence>
<keyword evidence="2" id="KW-1185">Reference proteome</keyword>
<sequence length="108" mass="12320">EKVHTSCPLPRLDWTPSRNSQASLRWRKPAVERLSRIATGTGRTRKPFRNRRGRSLDMLDFCRLACFDCYVRMTGSLVCCLVLIARKKRACSSTVYDQQALLVDATEG</sequence>
<reference evidence="1" key="1">
    <citation type="journal article" date="2020" name="Stud. Mycol.">
        <title>101 Dothideomycetes genomes: a test case for predicting lifestyles and emergence of pathogens.</title>
        <authorList>
            <person name="Haridas S."/>
            <person name="Albert R."/>
            <person name="Binder M."/>
            <person name="Bloem J."/>
            <person name="Labutti K."/>
            <person name="Salamov A."/>
            <person name="Andreopoulos B."/>
            <person name="Baker S."/>
            <person name="Barry K."/>
            <person name="Bills G."/>
            <person name="Bluhm B."/>
            <person name="Cannon C."/>
            <person name="Castanera R."/>
            <person name="Culley D."/>
            <person name="Daum C."/>
            <person name="Ezra D."/>
            <person name="Gonzalez J."/>
            <person name="Henrissat B."/>
            <person name="Kuo A."/>
            <person name="Liang C."/>
            <person name="Lipzen A."/>
            <person name="Lutzoni F."/>
            <person name="Magnuson J."/>
            <person name="Mondo S."/>
            <person name="Nolan M."/>
            <person name="Ohm R."/>
            <person name="Pangilinan J."/>
            <person name="Park H.-J."/>
            <person name="Ramirez L."/>
            <person name="Alfaro M."/>
            <person name="Sun H."/>
            <person name="Tritt A."/>
            <person name="Yoshinaga Y."/>
            <person name="Zwiers L.-H."/>
            <person name="Turgeon B."/>
            <person name="Goodwin S."/>
            <person name="Spatafora J."/>
            <person name="Crous P."/>
            <person name="Grigoriev I."/>
        </authorList>
    </citation>
    <scope>NUCLEOTIDE SEQUENCE</scope>
    <source>
        <strain evidence="1">CBS 525.71</strain>
    </source>
</reference>
<name>A0ACB6SBS8_9PLEO</name>
<comment type="caution">
    <text evidence="1">The sequence shown here is derived from an EMBL/GenBank/DDBJ whole genome shotgun (WGS) entry which is preliminary data.</text>
</comment>
<accession>A0ACB6SBS8</accession>
<proteinExistence type="predicted"/>
<organism evidence="1 2">
    <name type="scientific">Macroventuria anomochaeta</name>
    <dbReference type="NCBI Taxonomy" id="301207"/>
    <lineage>
        <taxon>Eukaryota</taxon>
        <taxon>Fungi</taxon>
        <taxon>Dikarya</taxon>
        <taxon>Ascomycota</taxon>
        <taxon>Pezizomycotina</taxon>
        <taxon>Dothideomycetes</taxon>
        <taxon>Pleosporomycetidae</taxon>
        <taxon>Pleosporales</taxon>
        <taxon>Pleosporineae</taxon>
        <taxon>Didymellaceae</taxon>
        <taxon>Macroventuria</taxon>
    </lineage>
</organism>
<dbReference type="Proteomes" id="UP000799754">
    <property type="component" value="Unassembled WGS sequence"/>
</dbReference>
<protein>
    <submittedName>
        <fullName evidence="1">Uncharacterized protein</fullName>
    </submittedName>
</protein>
<evidence type="ECO:0000313" key="1">
    <source>
        <dbReference type="EMBL" id="KAF2631060.1"/>
    </source>
</evidence>